<dbReference type="GO" id="GO:0005737">
    <property type="term" value="C:cytoplasm"/>
    <property type="evidence" value="ECO:0007669"/>
    <property type="project" value="TreeGrafter"/>
</dbReference>
<evidence type="ECO:0000256" key="1">
    <source>
        <dbReference type="ARBA" id="ARBA00001933"/>
    </source>
</evidence>
<keyword evidence="6" id="KW-1185">Reference proteome</keyword>
<dbReference type="PANTHER" id="PTHR11808">
    <property type="entry name" value="TRANS-SULFURATION ENZYME FAMILY MEMBER"/>
    <property type="match status" value="1"/>
</dbReference>
<dbReference type="InterPro" id="IPR054542">
    <property type="entry name" value="Cys_met_metab_PP"/>
</dbReference>
<feature type="modified residue" description="N6-(pyridoxal phosphate)lysine" evidence="3">
    <location>
        <position position="223"/>
    </location>
</feature>
<dbReference type="InterPro" id="IPR015421">
    <property type="entry name" value="PyrdxlP-dep_Trfase_major"/>
</dbReference>
<evidence type="ECO:0000256" key="3">
    <source>
        <dbReference type="PIRSR" id="PIRSR001434-2"/>
    </source>
</evidence>
<comment type="cofactor">
    <cofactor evidence="1 4">
        <name>pyridoxal 5'-phosphate</name>
        <dbReference type="ChEBI" id="CHEBI:597326"/>
    </cofactor>
</comment>
<dbReference type="PANTHER" id="PTHR11808:SF35">
    <property type="entry name" value="CYSTATHIONINE GAMMA-SYNTHASE (AFU_ORTHOLOGUE AFUA_7G01590)"/>
    <property type="match status" value="1"/>
</dbReference>
<dbReference type="Pfam" id="PF01053">
    <property type="entry name" value="Cys_Met_Meta_PP"/>
    <property type="match status" value="1"/>
</dbReference>
<keyword evidence="5" id="KW-0456">Lyase</keyword>
<evidence type="ECO:0000256" key="2">
    <source>
        <dbReference type="ARBA" id="ARBA00022898"/>
    </source>
</evidence>
<dbReference type="SUPFAM" id="SSF53383">
    <property type="entry name" value="PLP-dependent transferases"/>
    <property type="match status" value="1"/>
</dbReference>
<dbReference type="GO" id="GO:0016846">
    <property type="term" value="F:carbon-sulfur lyase activity"/>
    <property type="evidence" value="ECO:0007669"/>
    <property type="project" value="TreeGrafter"/>
</dbReference>
<dbReference type="InterPro" id="IPR015422">
    <property type="entry name" value="PyrdxlP-dep_Trfase_small"/>
</dbReference>
<evidence type="ECO:0000313" key="6">
    <source>
        <dbReference type="Proteomes" id="UP000434172"/>
    </source>
</evidence>
<evidence type="ECO:0000256" key="4">
    <source>
        <dbReference type="RuleBase" id="RU362118"/>
    </source>
</evidence>
<dbReference type="EMBL" id="WOWK01000082">
    <property type="protein sequence ID" value="KAF0320502.1"/>
    <property type="molecule type" value="Genomic_DNA"/>
</dbReference>
<dbReference type="FunFam" id="3.40.640.10:FF:000072">
    <property type="entry name" value="Putative cystathionine beta-lyase"/>
    <property type="match status" value="1"/>
</dbReference>
<dbReference type="OrthoDB" id="3512640at2759"/>
<accession>A0A8H3W754</accession>
<dbReference type="Proteomes" id="UP000434172">
    <property type="component" value="Unassembled WGS sequence"/>
</dbReference>
<keyword evidence="2 3" id="KW-0663">Pyridoxal phosphate</keyword>
<dbReference type="Gene3D" id="3.40.640.10">
    <property type="entry name" value="Type I PLP-dependent aspartate aminotransferase-like (Major domain)"/>
    <property type="match status" value="1"/>
</dbReference>
<dbReference type="AlphaFoldDB" id="A0A8H3W754"/>
<comment type="similarity">
    <text evidence="4">Belongs to the trans-sulfuration enzymes family.</text>
</comment>
<dbReference type="Gene3D" id="3.90.1150.10">
    <property type="entry name" value="Aspartate Aminotransferase, domain 1"/>
    <property type="match status" value="1"/>
</dbReference>
<dbReference type="InterPro" id="IPR015424">
    <property type="entry name" value="PyrdxlP-dep_Trfase"/>
</dbReference>
<name>A0A8H3W754_9PEZI</name>
<comment type="caution">
    <text evidence="5">The sequence shown here is derived from an EMBL/GenBank/DDBJ whole genome shotgun (WGS) entry which is preliminary data.</text>
</comment>
<organism evidence="5 6">
    <name type="scientific">Colletotrichum asianum</name>
    <dbReference type="NCBI Taxonomy" id="702518"/>
    <lineage>
        <taxon>Eukaryota</taxon>
        <taxon>Fungi</taxon>
        <taxon>Dikarya</taxon>
        <taxon>Ascomycota</taxon>
        <taxon>Pezizomycotina</taxon>
        <taxon>Sordariomycetes</taxon>
        <taxon>Hypocreomycetidae</taxon>
        <taxon>Glomerellales</taxon>
        <taxon>Glomerellaceae</taxon>
        <taxon>Colletotrichum</taxon>
        <taxon>Colletotrichum gloeosporioides species complex</taxon>
    </lineage>
</organism>
<proteinExistence type="inferred from homology"/>
<dbReference type="PIRSF" id="PIRSF001434">
    <property type="entry name" value="CGS"/>
    <property type="match status" value="1"/>
</dbReference>
<reference evidence="5 6" key="1">
    <citation type="submission" date="2019-12" db="EMBL/GenBank/DDBJ databases">
        <title>A genome sequence resource for the geographically widespread anthracnose pathogen Colletotrichum asianum.</title>
        <authorList>
            <person name="Meng Y."/>
        </authorList>
    </citation>
    <scope>NUCLEOTIDE SEQUENCE [LARGE SCALE GENOMIC DNA]</scope>
    <source>
        <strain evidence="5 6">ICMP 18580</strain>
    </source>
</reference>
<dbReference type="GO" id="GO:0030170">
    <property type="term" value="F:pyridoxal phosphate binding"/>
    <property type="evidence" value="ECO:0007669"/>
    <property type="project" value="InterPro"/>
</dbReference>
<evidence type="ECO:0000313" key="5">
    <source>
        <dbReference type="EMBL" id="KAF0320502.1"/>
    </source>
</evidence>
<protein>
    <submittedName>
        <fullName evidence="5">Cystathionine beta-lyase</fullName>
    </submittedName>
</protein>
<sequence length="421" mass="46393">MASHQDGKAPANWVLTADALNHALPNMSMATRAVHSDDFFTPHRAIAPGMQVAVNYRYARDAEDLKLGDNTDPNAPEDSHVYSRYTNPNTSRLEMILRNVFGGHVVTYSSGLSAFHALLVCLNPKRVFIGQGYHGVHGVIEIMSKLTKVKKLTLEDLDQLQAGDIVHVETPLNPTGEATNLAYYSEKARAAGAYLSVDATFAPPPLQDPLQLGADVVMHSGTKYIGGHSDMLCGILVVRQDRVKEGWVDTLYKERQIIGSVMGSFEGWLGIRSVRTLQLRVTRQSQTCTNLVAWLNHEMHRPGSVVNKAVAEIRHASLQTDALSNGWLQKQMPGGFGAVFSLSMRSPEHAKRMPGRMYVFQHATSLGGVESLMEWRSRSDAVCDKRLLRVSCGVEDMEDLKADLVQGMEVLLNEFPLGDSV</sequence>
<dbReference type="GO" id="GO:0019346">
    <property type="term" value="P:transsulfuration"/>
    <property type="evidence" value="ECO:0007669"/>
    <property type="project" value="InterPro"/>
</dbReference>
<dbReference type="PROSITE" id="PS00868">
    <property type="entry name" value="CYS_MET_METAB_PP"/>
    <property type="match status" value="1"/>
</dbReference>
<gene>
    <name evidence="5" type="ORF">GQ607_012258</name>
</gene>
<dbReference type="InterPro" id="IPR000277">
    <property type="entry name" value="Cys/Met-Metab_PyrdxlP-dep_enz"/>
</dbReference>
<dbReference type="FunFam" id="3.90.1150.10:FF:000066">
    <property type="entry name" value="Putative cystathionine beta-lyase"/>
    <property type="match status" value="1"/>
</dbReference>